<evidence type="ECO:0000313" key="1">
    <source>
        <dbReference type="EMBL" id="MCG7940534.1"/>
    </source>
</evidence>
<comment type="caution">
    <text evidence="1">The sequence shown here is derived from an EMBL/GenBank/DDBJ whole genome shotgun (WGS) entry which is preliminary data.</text>
</comment>
<reference evidence="1" key="1">
    <citation type="journal article" date="2021" name="Proc. Natl. Acad. Sci. U.S.A.">
        <title>Global biogeography of chemosynthetic symbionts reveals both localized and globally distributed symbiont groups. .</title>
        <authorList>
            <person name="Osvatic J.T."/>
            <person name="Wilkins L.G.E."/>
            <person name="Leibrecht L."/>
            <person name="Leray M."/>
            <person name="Zauner S."/>
            <person name="Polzin J."/>
            <person name="Camacho Y."/>
            <person name="Gros O."/>
            <person name="van Gils J.A."/>
            <person name="Eisen J.A."/>
            <person name="Petersen J.M."/>
            <person name="Yuen B."/>
        </authorList>
    </citation>
    <scope>NUCLEOTIDE SEQUENCE</scope>
    <source>
        <strain evidence="1">MAGL173</strain>
    </source>
</reference>
<evidence type="ECO:0000313" key="2">
    <source>
        <dbReference type="Proteomes" id="UP000886687"/>
    </source>
</evidence>
<dbReference type="EMBL" id="JAEPDI010000013">
    <property type="protein sequence ID" value="MCG7940534.1"/>
    <property type="molecule type" value="Genomic_DNA"/>
</dbReference>
<sequence length="126" mass="14116">MIKPIPSELDNPLNQQILTHLDGQSCHTDIIAPIEKCLSELEGVKSYCPDSQNFAYMLWYVNGIVFAYASGMRNVGLRLSQSAELGLPMTPQPESFKQETGWYPVPYNSENLQMLVNRAYESAANS</sequence>
<name>A0A9E4N2E4_9GAMM</name>
<dbReference type="Proteomes" id="UP000886687">
    <property type="component" value="Unassembled WGS sequence"/>
</dbReference>
<protein>
    <submittedName>
        <fullName evidence="1">Uncharacterized protein</fullName>
    </submittedName>
</protein>
<organism evidence="1 2">
    <name type="scientific">Candidatus Thiodiazotropha lotti</name>
    <dbReference type="NCBI Taxonomy" id="2792787"/>
    <lineage>
        <taxon>Bacteria</taxon>
        <taxon>Pseudomonadati</taxon>
        <taxon>Pseudomonadota</taxon>
        <taxon>Gammaproteobacteria</taxon>
        <taxon>Chromatiales</taxon>
        <taxon>Sedimenticolaceae</taxon>
        <taxon>Candidatus Thiodiazotropha</taxon>
    </lineage>
</organism>
<proteinExistence type="predicted"/>
<gene>
    <name evidence="1" type="ORF">JAZ04_16995</name>
</gene>
<accession>A0A9E4N2E4</accession>
<dbReference type="AlphaFoldDB" id="A0A9E4N2E4"/>